<accession>A0A521AZY6</accession>
<evidence type="ECO:0000256" key="3">
    <source>
        <dbReference type="PIRSR" id="PIRSR605502-1"/>
    </source>
</evidence>
<feature type="binding site" evidence="3">
    <location>
        <position position="60"/>
    </location>
    <ligand>
        <name>Mg(2+)</name>
        <dbReference type="ChEBI" id="CHEBI:18420"/>
        <label>1</label>
    </ligand>
</feature>
<evidence type="ECO:0000256" key="2">
    <source>
        <dbReference type="ARBA" id="ARBA00022801"/>
    </source>
</evidence>
<dbReference type="Proteomes" id="UP000317315">
    <property type="component" value="Unassembled WGS sequence"/>
</dbReference>
<evidence type="ECO:0000313" key="4">
    <source>
        <dbReference type="EMBL" id="SMO40434.1"/>
    </source>
</evidence>
<dbReference type="GO" id="GO:0016787">
    <property type="term" value="F:hydrolase activity"/>
    <property type="evidence" value="ECO:0007669"/>
    <property type="project" value="UniProtKB-KW"/>
</dbReference>
<proteinExistence type="inferred from homology"/>
<comment type="cofactor">
    <cofactor evidence="3">
        <name>Mg(2+)</name>
        <dbReference type="ChEBI" id="CHEBI:18420"/>
    </cofactor>
    <text evidence="3">Binds 2 magnesium ions per subunit.</text>
</comment>
<dbReference type="InterPro" id="IPR050792">
    <property type="entry name" value="ADP-ribosylglycohydrolase"/>
</dbReference>
<keyword evidence="3" id="KW-0460">Magnesium</keyword>
<dbReference type="InterPro" id="IPR036705">
    <property type="entry name" value="Ribosyl_crysJ1_sf"/>
</dbReference>
<organism evidence="4 5">
    <name type="scientific">Balnearium lithotrophicum</name>
    <dbReference type="NCBI Taxonomy" id="223788"/>
    <lineage>
        <taxon>Bacteria</taxon>
        <taxon>Pseudomonadati</taxon>
        <taxon>Aquificota</taxon>
        <taxon>Aquificia</taxon>
        <taxon>Desulfurobacteriales</taxon>
        <taxon>Desulfurobacteriaceae</taxon>
        <taxon>Balnearium</taxon>
    </lineage>
</organism>
<dbReference type="RefSeq" id="WP_142933918.1">
    <property type="nucleotide sequence ID" value="NZ_FXTM01000003.1"/>
</dbReference>
<keyword evidence="3" id="KW-0479">Metal-binding</keyword>
<dbReference type="InterPro" id="IPR005502">
    <property type="entry name" value="Ribosyl_crysJ1"/>
</dbReference>
<dbReference type="OrthoDB" id="9798107at2"/>
<dbReference type="Gene3D" id="1.10.4080.10">
    <property type="entry name" value="ADP-ribosylation/Crystallin J1"/>
    <property type="match status" value="1"/>
</dbReference>
<keyword evidence="2 4" id="KW-0378">Hydrolase</keyword>
<keyword evidence="5" id="KW-1185">Reference proteome</keyword>
<dbReference type="EMBL" id="FXTM01000003">
    <property type="protein sequence ID" value="SMO40434.1"/>
    <property type="molecule type" value="Genomic_DNA"/>
</dbReference>
<dbReference type="PANTHER" id="PTHR16222:SF24">
    <property type="entry name" value="ADP-RIBOSYLHYDROLASE ARH3"/>
    <property type="match status" value="1"/>
</dbReference>
<dbReference type="SUPFAM" id="SSF101478">
    <property type="entry name" value="ADP-ribosylglycohydrolase"/>
    <property type="match status" value="1"/>
</dbReference>
<dbReference type="PANTHER" id="PTHR16222">
    <property type="entry name" value="ADP-RIBOSYLGLYCOHYDROLASE"/>
    <property type="match status" value="1"/>
</dbReference>
<protein>
    <submittedName>
        <fullName evidence="4">ADP-ribosylglycohydrolase</fullName>
    </submittedName>
</protein>
<gene>
    <name evidence="4" type="ORF">SAMN06269117_10346</name>
</gene>
<feature type="binding site" evidence="3">
    <location>
        <position position="276"/>
    </location>
    <ligand>
        <name>Mg(2+)</name>
        <dbReference type="ChEBI" id="CHEBI:18420"/>
        <label>1</label>
    </ligand>
</feature>
<name>A0A521AZY6_9BACT</name>
<dbReference type="GO" id="GO:0046872">
    <property type="term" value="F:metal ion binding"/>
    <property type="evidence" value="ECO:0007669"/>
    <property type="project" value="UniProtKB-KW"/>
</dbReference>
<feature type="binding site" evidence="3">
    <location>
        <position position="274"/>
    </location>
    <ligand>
        <name>Mg(2+)</name>
        <dbReference type="ChEBI" id="CHEBI:18420"/>
        <label>1</label>
    </ligand>
</feature>
<dbReference type="AlphaFoldDB" id="A0A521AZY6"/>
<sequence length="322" mass="35161">MLEERIEGSVFGSVIGDALGTLVEEMDRETVKKAYGGPIIGFVEPSPLSVCPFLKKGQYSHESQVFLMALEVYAEKGYFDEILYIEKLIEWVKDERSHRYPAGSHVNAALSYAAGLEPDEARVKSCDIDGALPAVAAGLFRWDSSYDAYSEGSYIASLTHNDEALIDTAGVIAVAVSELVGGRVLLSSQEDRLGFVEVLREFSKTEMVRAYLDLLVQALRKEVSSLDDAILMLGNGSFAPEAFSLSLFITLQNPNSFRKGLLTAVNSYGDFGGDTDAVAFLVGALLGGYLGVGSIPKDWLSCIESRDYIKLIINKLIDKIRQ</sequence>
<dbReference type="Pfam" id="PF03747">
    <property type="entry name" value="ADP_ribosyl_GH"/>
    <property type="match status" value="1"/>
</dbReference>
<reference evidence="4 5" key="1">
    <citation type="submission" date="2017-05" db="EMBL/GenBank/DDBJ databases">
        <authorList>
            <person name="Varghese N."/>
            <person name="Submissions S."/>
        </authorList>
    </citation>
    <scope>NUCLEOTIDE SEQUENCE [LARGE SCALE GENOMIC DNA]</scope>
    <source>
        <strain evidence="4 5">DSM 16304</strain>
    </source>
</reference>
<evidence type="ECO:0000313" key="5">
    <source>
        <dbReference type="Proteomes" id="UP000317315"/>
    </source>
</evidence>
<comment type="similarity">
    <text evidence="1">Belongs to the ADP-ribosylglycohydrolase family.</text>
</comment>
<evidence type="ECO:0000256" key="1">
    <source>
        <dbReference type="ARBA" id="ARBA00010702"/>
    </source>
</evidence>